<reference evidence="2" key="1">
    <citation type="submission" date="2023-04" db="EMBL/GenBank/DDBJ databases">
        <title>The human skin virome in hidradenitis suppurativa patients.</title>
        <authorList>
            <person name="Jansen D."/>
        </authorList>
    </citation>
    <scope>NUCLEOTIDE SEQUENCE</scope>
    <source>
        <strain evidence="2">VC3_JansenPhageF</strain>
    </source>
</reference>
<feature type="coiled-coil region" evidence="1">
    <location>
        <begin position="198"/>
        <end position="225"/>
    </location>
</feature>
<organism evidence="2">
    <name type="scientific">Staphylococcus phage HS09</name>
    <dbReference type="NCBI Taxonomy" id="3056401"/>
    <lineage>
        <taxon>Viruses</taxon>
    </lineage>
</organism>
<evidence type="ECO:0000256" key="1">
    <source>
        <dbReference type="SAM" id="Coils"/>
    </source>
</evidence>
<accession>A0AA49X845</accession>
<proteinExistence type="predicted"/>
<sequence length="498" mass="56779">MDERLNKNLIYKQDKGEIVKESRTLGIGFYNMDIETAKLHFRVIDDNKPLLLGQRNVTCFAFLQSSNGSNSGVLNLEYEDPMKGILCLTVPKDFLKDATNTKVTGQVYIAVNGRETTMALDEFEFEVRDALINKITGEEKVKTIRMFYELREFVENQVKDLTGKISDINQLVDNKMTEFDTTFEENSKKLQEAFDNYNKSLNDDYKALDENVKLQKEKIDELYQQSFTSMEDNKTQFVNDLNSLTSETKAKIDDMTAAMQKNIEESQGITRDDIVANISANNDDLKWQKYKLTEDSGERIYLGELKQRVESLSPGIYECIVPADAETVNAPKDKNSSAYIAEINVYSGKNGRKQILLIQNYAQSVWVKTLHTDGVDMGWKPLAQQSYDSNWQKVTLKNGAMELGGSYPVSQYRVIEENGIRKAYIRLYLKNIIDGTVVASFPPEIVSGPHFLNCVAKISKDTPRVTINSTGDIIFYKNKNDSWNETDYIIVEDSWLIS</sequence>
<keyword evidence="1" id="KW-0175">Coiled coil</keyword>
<evidence type="ECO:0000313" key="2">
    <source>
        <dbReference type="EMBL" id="WLJ25772.1"/>
    </source>
</evidence>
<protein>
    <submittedName>
        <fullName evidence="2">Distal tail protein</fullName>
    </submittedName>
</protein>
<dbReference type="EMBL" id="OQ890316">
    <property type="protein sequence ID" value="WLJ25772.1"/>
    <property type="molecule type" value="Genomic_DNA"/>
</dbReference>
<name>A0AA49X845_9VIRU</name>
<dbReference type="Gene3D" id="2.60.40.3350">
    <property type="match status" value="1"/>
</dbReference>